<dbReference type="GO" id="GO:0010508">
    <property type="term" value="P:positive regulation of autophagy"/>
    <property type="evidence" value="ECO:0007669"/>
    <property type="project" value="TreeGrafter"/>
</dbReference>
<dbReference type="GO" id="GO:1904262">
    <property type="term" value="P:negative regulation of TORC1 signaling"/>
    <property type="evidence" value="ECO:0007669"/>
    <property type="project" value="TreeGrafter"/>
</dbReference>
<accession>A0A8H7Q935</accession>
<dbReference type="Proteomes" id="UP000612746">
    <property type="component" value="Unassembled WGS sequence"/>
</dbReference>
<dbReference type="GO" id="GO:0005774">
    <property type="term" value="C:vacuolar membrane"/>
    <property type="evidence" value="ECO:0007669"/>
    <property type="project" value="TreeGrafter"/>
</dbReference>
<dbReference type="EMBL" id="JAEPRA010000003">
    <property type="protein sequence ID" value="KAG2187444.1"/>
    <property type="molecule type" value="Genomic_DNA"/>
</dbReference>
<dbReference type="InterPro" id="IPR009348">
    <property type="entry name" value="NPR2-like"/>
</dbReference>
<gene>
    <name evidence="2" type="ORF">INT44_005132</name>
</gene>
<evidence type="ECO:0000256" key="1">
    <source>
        <dbReference type="ARBA" id="ARBA00008433"/>
    </source>
</evidence>
<sequence>MEFQGFPRIHSIFFAVFDNEKGPVVQHQVPEGTIVPHSPETDPSSSNGLNDALFCTKPIIDFEAISEYIITKEQLNGRLVSVCNNNYKVMGVPVCITDHVRYKKLRNEYRFNLCFVFERDAETSSYEPIVQKMATVLEVLERESDFLTGDTTNSGAVTIQNVIEQLLEDLNSYCECQIPINDSNTINLKLFPTYPNPTSVQNYHVPVCTVDLSSMMSINWDITLCKIINHINGISSVRKIADKANVKIEWARQSIEHLLYYGCIILIDIYQFSNIYSIKPEVMQLLDEKSGLQEECIDYVTLPGHSPPTISQLFKLYCGLQHGITLKGLITTNREQAENIDLRRLITFGVIKGLIYRVYKYPMLVNLTTSASVSAETLPSNAINQNTGGPIDPQLLSFLDGNHHYDEICTELRCSPKELDEQLGYTTNFDSVPKQPAGLDTNDAGDAVSVGSRAVISDSVSNTNGNMDLWAVRFVFR</sequence>
<dbReference type="Pfam" id="PF06218">
    <property type="entry name" value="NPR2"/>
    <property type="match status" value="2"/>
</dbReference>
<keyword evidence="3" id="KW-1185">Reference proteome</keyword>
<organism evidence="2 3">
    <name type="scientific">Umbelopsis vinacea</name>
    <dbReference type="NCBI Taxonomy" id="44442"/>
    <lineage>
        <taxon>Eukaryota</taxon>
        <taxon>Fungi</taxon>
        <taxon>Fungi incertae sedis</taxon>
        <taxon>Mucoromycota</taxon>
        <taxon>Mucoromycotina</taxon>
        <taxon>Umbelopsidomycetes</taxon>
        <taxon>Umbelopsidales</taxon>
        <taxon>Umbelopsidaceae</taxon>
        <taxon>Umbelopsis</taxon>
    </lineage>
</organism>
<dbReference type="GO" id="GO:1990130">
    <property type="term" value="C:GATOR1 complex"/>
    <property type="evidence" value="ECO:0007669"/>
    <property type="project" value="TreeGrafter"/>
</dbReference>
<dbReference type="OrthoDB" id="338854at2759"/>
<protein>
    <recommendedName>
        <fullName evidence="4">Nitrogen permease regulator 2</fullName>
    </recommendedName>
</protein>
<dbReference type="AlphaFoldDB" id="A0A8H7Q935"/>
<proteinExistence type="inferred from homology"/>
<evidence type="ECO:0000313" key="2">
    <source>
        <dbReference type="EMBL" id="KAG2187444.1"/>
    </source>
</evidence>
<reference evidence="2" key="1">
    <citation type="submission" date="2020-12" db="EMBL/GenBank/DDBJ databases">
        <title>Metabolic potential, ecology and presence of endohyphal bacteria is reflected in genomic diversity of Mucoromycotina.</title>
        <authorList>
            <person name="Muszewska A."/>
            <person name="Okrasinska A."/>
            <person name="Steczkiewicz K."/>
            <person name="Drgas O."/>
            <person name="Orlowska M."/>
            <person name="Perlinska-Lenart U."/>
            <person name="Aleksandrzak-Piekarczyk T."/>
            <person name="Szatraj K."/>
            <person name="Zielenkiewicz U."/>
            <person name="Pilsyk S."/>
            <person name="Malc E."/>
            <person name="Mieczkowski P."/>
            <person name="Kruszewska J.S."/>
            <person name="Biernat P."/>
            <person name="Pawlowska J."/>
        </authorList>
    </citation>
    <scope>NUCLEOTIDE SEQUENCE</scope>
    <source>
        <strain evidence="2">WA0000051536</strain>
    </source>
</reference>
<name>A0A8H7Q935_9FUNG</name>
<evidence type="ECO:0008006" key="4">
    <source>
        <dbReference type="Google" id="ProtNLM"/>
    </source>
</evidence>
<dbReference type="PANTHER" id="PTHR12991:SF10">
    <property type="entry name" value="GATOR COMPLEX PROTEIN NPRL2"/>
    <property type="match status" value="1"/>
</dbReference>
<evidence type="ECO:0000313" key="3">
    <source>
        <dbReference type="Proteomes" id="UP000612746"/>
    </source>
</evidence>
<dbReference type="PANTHER" id="PTHR12991">
    <property type="entry name" value="NITROGEN PERMEASE REGULATOR 2/TUMOR SUPPRESSOR CANDIDATE 4"/>
    <property type="match status" value="1"/>
</dbReference>
<comment type="caution">
    <text evidence="2">The sequence shown here is derived from an EMBL/GenBank/DDBJ whole genome shotgun (WGS) entry which is preliminary data.</text>
</comment>
<comment type="similarity">
    <text evidence="1">Belongs to the NPR2 family.</text>
</comment>
<dbReference type="GO" id="GO:0005096">
    <property type="term" value="F:GTPase activator activity"/>
    <property type="evidence" value="ECO:0007669"/>
    <property type="project" value="TreeGrafter"/>
</dbReference>